<dbReference type="AlphaFoldDB" id="A0A5R9E714"/>
<protein>
    <submittedName>
        <fullName evidence="2">Helix-turn-helix transcriptional regulator</fullName>
    </submittedName>
</protein>
<dbReference type="EMBL" id="VAWE01000001">
    <property type="protein sequence ID" value="TLQ44845.1"/>
    <property type="molecule type" value="Genomic_DNA"/>
</dbReference>
<name>A0A5R9E714_9ACTN</name>
<evidence type="ECO:0000313" key="3">
    <source>
        <dbReference type="Proteomes" id="UP000305921"/>
    </source>
</evidence>
<accession>A0A5R9E714</accession>
<evidence type="ECO:0000259" key="1">
    <source>
        <dbReference type="PROSITE" id="PS50943"/>
    </source>
</evidence>
<proteinExistence type="predicted"/>
<keyword evidence="3" id="KW-1185">Reference proteome</keyword>
<dbReference type="OrthoDB" id="4143037at2"/>
<gene>
    <name evidence="2" type="ORF">FEF34_18720</name>
</gene>
<feature type="domain" description="HTH cro/C1-type" evidence="1">
    <location>
        <begin position="66"/>
        <end position="95"/>
    </location>
</feature>
<dbReference type="InterPro" id="IPR001387">
    <property type="entry name" value="Cro/C1-type_HTH"/>
</dbReference>
<evidence type="ECO:0000313" key="2">
    <source>
        <dbReference type="EMBL" id="TLQ44845.1"/>
    </source>
</evidence>
<dbReference type="CDD" id="cd00093">
    <property type="entry name" value="HTH_XRE"/>
    <property type="match status" value="1"/>
</dbReference>
<dbReference type="PROSITE" id="PS50943">
    <property type="entry name" value="HTH_CROC1"/>
    <property type="match status" value="1"/>
</dbReference>
<reference evidence="2 3" key="1">
    <citation type="submission" date="2019-05" db="EMBL/GenBank/DDBJ databases">
        <title>Streptomyces marianii sp. nov., a novel marine actinomycete from southern coast of India.</title>
        <authorList>
            <person name="Iniyan A.M."/>
            <person name="Wink J."/>
            <person name="Ramprasad E."/>
            <person name="Ramana C.V."/>
            <person name="Bunk B."/>
            <person name="Sproer C."/>
            <person name="Joseph F.-J.R.S."/>
            <person name="Vincent S.G.P."/>
        </authorList>
    </citation>
    <scope>NUCLEOTIDE SEQUENCE [LARGE SCALE GENOMIC DNA]</scope>
    <source>
        <strain evidence="2 3">ICN19</strain>
    </source>
</reference>
<dbReference type="RefSeq" id="WP_017946351.1">
    <property type="nucleotide sequence ID" value="NZ_VAWE01000001.1"/>
</dbReference>
<comment type="caution">
    <text evidence="2">The sequence shown here is derived from an EMBL/GenBank/DDBJ whole genome shotgun (WGS) entry which is preliminary data.</text>
</comment>
<organism evidence="2 3">
    <name type="scientific">Streptomyces marianii</name>
    <dbReference type="NCBI Taxonomy" id="1817406"/>
    <lineage>
        <taxon>Bacteria</taxon>
        <taxon>Bacillati</taxon>
        <taxon>Actinomycetota</taxon>
        <taxon>Actinomycetes</taxon>
        <taxon>Kitasatosporales</taxon>
        <taxon>Streptomycetaceae</taxon>
        <taxon>Streptomyces</taxon>
    </lineage>
</organism>
<dbReference type="Proteomes" id="UP000305921">
    <property type="component" value="Unassembled WGS sequence"/>
</dbReference>
<sequence>MTASIVPLVSGPAPVQPPVLRAPDTPLGRARLARGWSQIKVVRALMLLADHWGWDIAAENSLKVFISRWENDTHRPGQTYQVLLCAIFRATPAELGFTRPAAASTLTERVAALESVIEGLTERLGEVAA</sequence>